<accession>A0A8S1GRW6</accession>
<dbReference type="InterPro" id="IPR036390">
    <property type="entry name" value="WH_DNA-bd_sf"/>
</dbReference>
<dbReference type="SMART" id="SM01413">
    <property type="entry name" value="Ribosomal_S19e"/>
    <property type="match status" value="1"/>
</dbReference>
<name>A0A8S1GRW6_9PELO</name>
<dbReference type="InterPro" id="IPR036388">
    <property type="entry name" value="WH-like_DNA-bd_sf"/>
</dbReference>
<dbReference type="EMBL" id="CAJGYM010000004">
    <property type="protein sequence ID" value="CAD6186345.1"/>
    <property type="molecule type" value="Genomic_DNA"/>
</dbReference>
<evidence type="ECO:0000313" key="5">
    <source>
        <dbReference type="Proteomes" id="UP000835052"/>
    </source>
</evidence>
<evidence type="ECO:0000256" key="3">
    <source>
        <dbReference type="ARBA" id="ARBA00023274"/>
    </source>
</evidence>
<dbReference type="FunFam" id="1.10.10.10:FF:000118">
    <property type="entry name" value="40S ribosomal protein S19"/>
    <property type="match status" value="1"/>
</dbReference>
<evidence type="ECO:0000256" key="1">
    <source>
        <dbReference type="ARBA" id="ARBA00010014"/>
    </source>
</evidence>
<dbReference type="PANTHER" id="PTHR11710">
    <property type="entry name" value="40S RIBOSOMAL PROTEIN S19"/>
    <property type="match status" value="1"/>
</dbReference>
<keyword evidence="3" id="KW-0687">Ribonucleoprotein</keyword>
<comment type="similarity">
    <text evidence="1">Belongs to the eukaryotic ribosomal protein eS19 family.</text>
</comment>
<dbReference type="SUPFAM" id="SSF46785">
    <property type="entry name" value="Winged helix' DNA-binding domain"/>
    <property type="match status" value="1"/>
</dbReference>
<dbReference type="GO" id="GO:0003735">
    <property type="term" value="F:structural constituent of ribosome"/>
    <property type="evidence" value="ECO:0007669"/>
    <property type="project" value="InterPro"/>
</dbReference>
<dbReference type="GO" id="GO:0003723">
    <property type="term" value="F:RNA binding"/>
    <property type="evidence" value="ECO:0007669"/>
    <property type="project" value="TreeGrafter"/>
</dbReference>
<evidence type="ECO:0000256" key="2">
    <source>
        <dbReference type="ARBA" id="ARBA00022980"/>
    </source>
</evidence>
<evidence type="ECO:0000313" key="4">
    <source>
        <dbReference type="EMBL" id="CAD6186345.1"/>
    </source>
</evidence>
<dbReference type="Gene3D" id="1.10.10.10">
    <property type="entry name" value="Winged helix-like DNA-binding domain superfamily/Winged helix DNA-binding domain"/>
    <property type="match status" value="1"/>
</dbReference>
<comment type="caution">
    <text evidence="4">The sequence shown here is derived from an EMBL/GenBank/DDBJ whole genome shotgun (WGS) entry which is preliminary data.</text>
</comment>
<protein>
    <submittedName>
        <fullName evidence="4">Uncharacterized protein</fullName>
    </submittedName>
</protein>
<gene>
    <name evidence="4" type="ORF">CAUJ_LOCUS2264</name>
</gene>
<dbReference type="GO" id="GO:0000028">
    <property type="term" value="P:ribosomal small subunit assembly"/>
    <property type="evidence" value="ECO:0007669"/>
    <property type="project" value="TreeGrafter"/>
</dbReference>
<dbReference type="GO" id="GO:0022627">
    <property type="term" value="C:cytosolic small ribosomal subunit"/>
    <property type="evidence" value="ECO:0007669"/>
    <property type="project" value="TreeGrafter"/>
</dbReference>
<dbReference type="GO" id="GO:0006412">
    <property type="term" value="P:translation"/>
    <property type="evidence" value="ECO:0007669"/>
    <property type="project" value="InterPro"/>
</dbReference>
<keyword evidence="5" id="KW-1185">Reference proteome</keyword>
<dbReference type="Proteomes" id="UP000835052">
    <property type="component" value="Unassembled WGS sequence"/>
</dbReference>
<dbReference type="PANTHER" id="PTHR11710:SF0">
    <property type="entry name" value="40S RIBOSOMAL PROTEIN S19"/>
    <property type="match status" value="1"/>
</dbReference>
<keyword evidence="2" id="KW-0689">Ribosomal protein</keyword>
<sequence>MVKATSVKDVDQHDAVKSIAFFLKKSGKVKVPEWSDLVKLGVHKQLAPVDPDWFYTRAASLARHLYFRPAGVGAFKRVYGGNKGRGVAPNHFQTATGNAIRKAIQALEKINWVEKHRDGKGRVLSKQGRKDLDRIATELRQTARPAEL</sequence>
<dbReference type="Pfam" id="PF01090">
    <property type="entry name" value="Ribosomal_S19e"/>
    <property type="match status" value="1"/>
</dbReference>
<proteinExistence type="inferred from homology"/>
<dbReference type="InterPro" id="IPR001266">
    <property type="entry name" value="Ribosomal_eS19"/>
</dbReference>
<organism evidence="4 5">
    <name type="scientific">Caenorhabditis auriculariae</name>
    <dbReference type="NCBI Taxonomy" id="2777116"/>
    <lineage>
        <taxon>Eukaryota</taxon>
        <taxon>Metazoa</taxon>
        <taxon>Ecdysozoa</taxon>
        <taxon>Nematoda</taxon>
        <taxon>Chromadorea</taxon>
        <taxon>Rhabditida</taxon>
        <taxon>Rhabditina</taxon>
        <taxon>Rhabditomorpha</taxon>
        <taxon>Rhabditoidea</taxon>
        <taxon>Rhabditidae</taxon>
        <taxon>Peloderinae</taxon>
        <taxon>Caenorhabditis</taxon>
    </lineage>
</organism>
<reference evidence="4" key="1">
    <citation type="submission" date="2020-10" db="EMBL/GenBank/DDBJ databases">
        <authorList>
            <person name="Kikuchi T."/>
        </authorList>
    </citation>
    <scope>NUCLEOTIDE SEQUENCE</scope>
    <source>
        <strain evidence="4">NKZ352</strain>
    </source>
</reference>
<dbReference type="AlphaFoldDB" id="A0A8S1GRW6"/>
<dbReference type="OrthoDB" id="428974at2759"/>